<dbReference type="GO" id="GO:0000162">
    <property type="term" value="P:L-tryptophan biosynthetic process"/>
    <property type="evidence" value="ECO:0007669"/>
    <property type="project" value="UniProtKB-UniRule"/>
</dbReference>
<dbReference type="EC" id="4.1.1.48" evidence="4 11"/>
<dbReference type="HAMAP" id="MF_00134_A">
    <property type="entry name" value="IGPS_A"/>
    <property type="match status" value="1"/>
</dbReference>
<dbReference type="Gene3D" id="3.20.20.70">
    <property type="entry name" value="Aldolase class I"/>
    <property type="match status" value="1"/>
</dbReference>
<gene>
    <name evidence="11" type="primary">trpC</name>
    <name evidence="13" type="ORF">HA336_03490</name>
</gene>
<keyword evidence="8 11" id="KW-0822">Tryptophan biosynthesis</keyword>
<dbReference type="InterPro" id="IPR011060">
    <property type="entry name" value="RibuloseP-bd_barrel"/>
</dbReference>
<evidence type="ECO:0000256" key="9">
    <source>
        <dbReference type="ARBA" id="ARBA00023141"/>
    </source>
</evidence>
<dbReference type="SUPFAM" id="SSF51366">
    <property type="entry name" value="Ribulose-phoshate binding barrel"/>
    <property type="match status" value="1"/>
</dbReference>
<comment type="similarity">
    <text evidence="3 11">Belongs to the TrpC family.</text>
</comment>
<dbReference type="EMBL" id="DUJS01000003">
    <property type="protein sequence ID" value="HII70280.1"/>
    <property type="molecule type" value="Genomic_DNA"/>
</dbReference>
<evidence type="ECO:0000256" key="1">
    <source>
        <dbReference type="ARBA" id="ARBA00001633"/>
    </source>
</evidence>
<comment type="catalytic activity">
    <reaction evidence="1 11">
        <text>1-(2-carboxyphenylamino)-1-deoxy-D-ribulose 5-phosphate + H(+) = (1S,2R)-1-C-(indol-3-yl)glycerol 3-phosphate + CO2 + H2O</text>
        <dbReference type="Rhea" id="RHEA:23476"/>
        <dbReference type="ChEBI" id="CHEBI:15377"/>
        <dbReference type="ChEBI" id="CHEBI:15378"/>
        <dbReference type="ChEBI" id="CHEBI:16526"/>
        <dbReference type="ChEBI" id="CHEBI:58613"/>
        <dbReference type="ChEBI" id="CHEBI:58866"/>
        <dbReference type="EC" id="4.1.1.48"/>
    </reaction>
</comment>
<dbReference type="PROSITE" id="PS00614">
    <property type="entry name" value="IGPS"/>
    <property type="match status" value="1"/>
</dbReference>
<keyword evidence="7 11" id="KW-0210">Decarboxylase</keyword>
<evidence type="ECO:0000256" key="4">
    <source>
        <dbReference type="ARBA" id="ARBA00012362"/>
    </source>
</evidence>
<evidence type="ECO:0000256" key="3">
    <source>
        <dbReference type="ARBA" id="ARBA00008737"/>
    </source>
</evidence>
<evidence type="ECO:0000256" key="11">
    <source>
        <dbReference type="HAMAP-Rule" id="MF_00134"/>
    </source>
</evidence>
<evidence type="ECO:0000256" key="10">
    <source>
        <dbReference type="ARBA" id="ARBA00023239"/>
    </source>
</evidence>
<dbReference type="Proteomes" id="UP000619545">
    <property type="component" value="Unassembled WGS sequence"/>
</dbReference>
<dbReference type="InterPro" id="IPR045186">
    <property type="entry name" value="Indole-3-glycerol_P_synth"/>
</dbReference>
<dbReference type="CDD" id="cd00331">
    <property type="entry name" value="IGPS"/>
    <property type="match status" value="1"/>
</dbReference>
<keyword evidence="9 11" id="KW-0057">Aromatic amino acid biosynthesis</keyword>
<proteinExistence type="inferred from homology"/>
<dbReference type="InterPro" id="IPR001468">
    <property type="entry name" value="Indole-3-GlycerolPSynthase_CS"/>
</dbReference>
<evidence type="ECO:0000256" key="2">
    <source>
        <dbReference type="ARBA" id="ARBA00004696"/>
    </source>
</evidence>
<reference evidence="13" key="1">
    <citation type="journal article" date="2020" name="bioRxiv">
        <title>A rank-normalized archaeal taxonomy based on genome phylogeny resolves widespread incomplete and uneven classifications.</title>
        <authorList>
            <person name="Rinke C."/>
            <person name="Chuvochina M."/>
            <person name="Mussig A.J."/>
            <person name="Chaumeil P.-A."/>
            <person name="Waite D.W."/>
            <person name="Whitman W.B."/>
            <person name="Parks D.H."/>
            <person name="Hugenholtz P."/>
        </authorList>
    </citation>
    <scope>NUCLEOTIDE SEQUENCE</scope>
    <source>
        <strain evidence="13">UBA8853</strain>
    </source>
</reference>
<evidence type="ECO:0000256" key="8">
    <source>
        <dbReference type="ARBA" id="ARBA00022822"/>
    </source>
</evidence>
<organism evidence="13 14">
    <name type="scientific">Methanopyrus kandleri</name>
    <dbReference type="NCBI Taxonomy" id="2320"/>
    <lineage>
        <taxon>Archaea</taxon>
        <taxon>Methanobacteriati</taxon>
        <taxon>Methanobacteriota</taxon>
        <taxon>Methanomada group</taxon>
        <taxon>Methanopyri</taxon>
        <taxon>Methanopyrales</taxon>
        <taxon>Methanopyraceae</taxon>
        <taxon>Methanopyrus</taxon>
    </lineage>
</organism>
<evidence type="ECO:0000259" key="12">
    <source>
        <dbReference type="Pfam" id="PF00218"/>
    </source>
</evidence>
<protein>
    <recommendedName>
        <fullName evidence="5 11">Indole-3-glycerol phosphate synthase</fullName>
        <shortName evidence="11">IGPS</shortName>
        <ecNumber evidence="4 11">4.1.1.48</ecNumber>
    </recommendedName>
</protein>
<dbReference type="InterPro" id="IPR013798">
    <property type="entry name" value="Indole-3-glycerol_P_synth_dom"/>
</dbReference>
<dbReference type="PANTHER" id="PTHR22854:SF2">
    <property type="entry name" value="INDOLE-3-GLYCEROL-PHOSPHATE SYNTHASE"/>
    <property type="match status" value="1"/>
</dbReference>
<dbReference type="GO" id="GO:0004425">
    <property type="term" value="F:indole-3-glycerol-phosphate synthase activity"/>
    <property type="evidence" value="ECO:0007669"/>
    <property type="project" value="UniProtKB-UniRule"/>
</dbReference>
<evidence type="ECO:0000256" key="6">
    <source>
        <dbReference type="ARBA" id="ARBA00022605"/>
    </source>
</evidence>
<evidence type="ECO:0000256" key="5">
    <source>
        <dbReference type="ARBA" id="ARBA00018080"/>
    </source>
</evidence>
<evidence type="ECO:0000256" key="7">
    <source>
        <dbReference type="ARBA" id="ARBA00022793"/>
    </source>
</evidence>
<dbReference type="InterPro" id="IPR013785">
    <property type="entry name" value="Aldolase_TIM"/>
</dbReference>
<name>A0A832WKM3_9EURY</name>
<dbReference type="GO" id="GO:0004640">
    <property type="term" value="F:phosphoribosylanthranilate isomerase activity"/>
    <property type="evidence" value="ECO:0007669"/>
    <property type="project" value="TreeGrafter"/>
</dbReference>
<evidence type="ECO:0000313" key="14">
    <source>
        <dbReference type="Proteomes" id="UP000619545"/>
    </source>
</evidence>
<keyword evidence="10 11" id="KW-0456">Lyase</keyword>
<comment type="pathway">
    <text evidence="2 11">Amino-acid biosynthesis; L-tryptophan biosynthesis; L-tryptophan from chorismate: step 4/5.</text>
</comment>
<dbReference type="UniPathway" id="UPA00035">
    <property type="reaction ID" value="UER00043"/>
</dbReference>
<sequence length="247" mass="26918">MRERVEEIRDRTFTPRAGGRSLRKALSGPGVSVIAEVKPTSPSQGRLRDVDAEDVAERARAYERGGAAGISVLTEPEFFDGRPEYVEVVREAVDVPVLRKDFIIDPVQVEESAHYGADAVLIIAAAVGREAPELIDLAHEHGMEVLLEIDRWEHLELLSECDPDVVGVNNRDLRTLEVDLNRTLELGPEVKDLTNAPLVAESGVSGPEDVVLLGEVADAVLVGTYLMRAPDPSEAVRKLVEAGRSTE</sequence>
<comment type="caution">
    <text evidence="13">The sequence shown here is derived from an EMBL/GenBank/DDBJ whole genome shotgun (WGS) entry which is preliminary data.</text>
</comment>
<accession>A0A832WKM3</accession>
<feature type="domain" description="Indole-3-glycerol phosphate synthase" evidence="12">
    <location>
        <begin position="21"/>
        <end position="239"/>
    </location>
</feature>
<evidence type="ECO:0000313" key="13">
    <source>
        <dbReference type="EMBL" id="HII70280.1"/>
    </source>
</evidence>
<keyword evidence="6 11" id="KW-0028">Amino-acid biosynthesis</keyword>
<dbReference type="PANTHER" id="PTHR22854">
    <property type="entry name" value="TRYPTOPHAN BIOSYNTHESIS PROTEIN"/>
    <property type="match status" value="1"/>
</dbReference>
<dbReference type="AlphaFoldDB" id="A0A832WKM3"/>
<dbReference type="Pfam" id="PF00218">
    <property type="entry name" value="IGPS"/>
    <property type="match status" value="1"/>
</dbReference>